<reference evidence="13 14" key="1">
    <citation type="submission" date="2022-03" db="EMBL/GenBank/DDBJ databases">
        <authorList>
            <person name="Macdonald S."/>
            <person name="Ahmed S."/>
            <person name="Newling K."/>
        </authorList>
    </citation>
    <scope>NUCLEOTIDE SEQUENCE [LARGE SCALE GENOMIC DNA]</scope>
</reference>
<comment type="cofactor">
    <cofactor evidence="1">
        <name>Mg(2+)</name>
        <dbReference type="ChEBI" id="CHEBI:18420"/>
    </cofactor>
</comment>
<evidence type="ECO:0000256" key="9">
    <source>
        <dbReference type="ARBA" id="ARBA00023152"/>
    </source>
</evidence>
<sequence>MSTVESSKPKIITGSCGYVLEDVPHLSDYLPGLPTYPNPLQDNPAYSVVKQYFVDADDSVPQKIVVHKDGPRGIHFRRAGPRQKVYFESDEVHACIVTCGGLCPGLNTVIREIVSSLSYMYGVKRVLGIDGGYRGFYAKNTVSLDSKVVNDIHKRGGTILGTSRGGHDTTKIVDSIQDRGINQVYIIGGDGTQRGASVIFEEIRRRGLKVAVVGIPKTIDNDIPVSMHPSLTSLHFHKNLTFFFWVQVIDKSFGFDTAVEEAQRAINAAHVEAESIENGIGVVKLMGRYSGFIAMYATLASRDVDCCLIPESPFYLEGEGGLFEYIEKRLKESGHMVLVIAEGAGQDLMSKSMESMTLKDASGNKLLNDDHFNQKKMVMNLKYIGTFYITFHSLYYEFLDVLVSFDCLLVSDPTYMIRAVPSNASDNVYCTLLAQSAVHGAMAGYTGYVSGLVNGRQTYIPFYRITEKQNHVVITDRMWARLLSSTNQPSFLSPKDVSDDKEKPMSALLDDGNCNGPVDVPPVTKEITK</sequence>
<evidence type="ECO:0000256" key="1">
    <source>
        <dbReference type="ARBA" id="ARBA00001946"/>
    </source>
</evidence>
<feature type="domain" description="Phosphofructokinase" evidence="12">
    <location>
        <begin position="95"/>
        <end position="226"/>
    </location>
</feature>
<dbReference type="Gene3D" id="3.40.50.450">
    <property type="match status" value="1"/>
</dbReference>
<dbReference type="Gene3D" id="3.40.50.460">
    <property type="entry name" value="Phosphofructokinase domain"/>
    <property type="match status" value="1"/>
</dbReference>
<organism evidence="13 14">
    <name type="scientific">Eruca vesicaria subsp. sativa</name>
    <name type="common">Garden rocket</name>
    <name type="synonym">Eruca sativa</name>
    <dbReference type="NCBI Taxonomy" id="29727"/>
    <lineage>
        <taxon>Eukaryota</taxon>
        <taxon>Viridiplantae</taxon>
        <taxon>Streptophyta</taxon>
        <taxon>Embryophyta</taxon>
        <taxon>Tracheophyta</taxon>
        <taxon>Spermatophyta</taxon>
        <taxon>Magnoliopsida</taxon>
        <taxon>eudicotyledons</taxon>
        <taxon>Gunneridae</taxon>
        <taxon>Pentapetalae</taxon>
        <taxon>rosids</taxon>
        <taxon>malvids</taxon>
        <taxon>Brassicales</taxon>
        <taxon>Brassicaceae</taxon>
        <taxon>Brassiceae</taxon>
        <taxon>Eruca</taxon>
    </lineage>
</organism>
<evidence type="ECO:0000256" key="6">
    <source>
        <dbReference type="ARBA" id="ARBA00022777"/>
    </source>
</evidence>
<dbReference type="GO" id="GO:0046872">
    <property type="term" value="F:metal ion binding"/>
    <property type="evidence" value="ECO:0007669"/>
    <property type="project" value="UniProtKB-KW"/>
</dbReference>
<comment type="caution">
    <text evidence="13">The sequence shown here is derived from an EMBL/GenBank/DDBJ whole genome shotgun (WGS) entry which is preliminary data.</text>
</comment>
<evidence type="ECO:0000259" key="12">
    <source>
        <dbReference type="Pfam" id="PF00365"/>
    </source>
</evidence>
<dbReference type="GO" id="GO:0003872">
    <property type="term" value="F:6-phosphofructokinase activity"/>
    <property type="evidence" value="ECO:0007669"/>
    <property type="project" value="UniProtKB-EC"/>
</dbReference>
<dbReference type="PRINTS" id="PR00476">
    <property type="entry name" value="PHFRCTKINASE"/>
</dbReference>
<evidence type="ECO:0000256" key="4">
    <source>
        <dbReference type="ARBA" id="ARBA00022723"/>
    </source>
</evidence>
<dbReference type="InterPro" id="IPR022953">
    <property type="entry name" value="ATP_PFK"/>
</dbReference>
<evidence type="ECO:0000256" key="5">
    <source>
        <dbReference type="ARBA" id="ARBA00022741"/>
    </source>
</evidence>
<dbReference type="InterPro" id="IPR000023">
    <property type="entry name" value="Phosphofructokinase_dom"/>
</dbReference>
<keyword evidence="6" id="KW-0418">Kinase</keyword>
<dbReference type="GO" id="GO:0005737">
    <property type="term" value="C:cytoplasm"/>
    <property type="evidence" value="ECO:0007669"/>
    <property type="project" value="UniProtKB-ARBA"/>
</dbReference>
<evidence type="ECO:0000256" key="11">
    <source>
        <dbReference type="SAM" id="MobiDB-lite"/>
    </source>
</evidence>
<dbReference type="InterPro" id="IPR050929">
    <property type="entry name" value="PFKA"/>
</dbReference>
<accession>A0ABC8J8G3</accession>
<dbReference type="Pfam" id="PF00365">
    <property type="entry name" value="PFK"/>
    <property type="match status" value="2"/>
</dbReference>
<keyword evidence="7" id="KW-0067">ATP-binding</keyword>
<evidence type="ECO:0000256" key="10">
    <source>
        <dbReference type="ARBA" id="ARBA00048070"/>
    </source>
</evidence>
<keyword evidence="2" id="KW-0021">Allosteric enzyme</keyword>
<dbReference type="EMBL" id="CAKOAT010086265">
    <property type="protein sequence ID" value="CAH8317694.1"/>
    <property type="molecule type" value="Genomic_DNA"/>
</dbReference>
<keyword evidence="9" id="KW-0324">Glycolysis</keyword>
<evidence type="ECO:0000256" key="7">
    <source>
        <dbReference type="ARBA" id="ARBA00022840"/>
    </source>
</evidence>
<evidence type="ECO:0000256" key="2">
    <source>
        <dbReference type="ARBA" id="ARBA00022533"/>
    </source>
</evidence>
<evidence type="ECO:0000256" key="3">
    <source>
        <dbReference type="ARBA" id="ARBA00022679"/>
    </source>
</evidence>
<gene>
    <name evidence="13" type="ORF">ERUC_LOCUS7991</name>
</gene>
<keyword evidence="14" id="KW-1185">Reference proteome</keyword>
<proteinExistence type="predicted"/>
<dbReference type="PANTHER" id="PTHR45770">
    <property type="entry name" value="ATP-DEPENDENT 6-PHOSPHOFRUCTOKINASE 1"/>
    <property type="match status" value="1"/>
</dbReference>
<evidence type="ECO:0000256" key="8">
    <source>
        <dbReference type="ARBA" id="ARBA00022842"/>
    </source>
</evidence>
<dbReference type="GO" id="GO:0005524">
    <property type="term" value="F:ATP binding"/>
    <property type="evidence" value="ECO:0007669"/>
    <property type="project" value="UniProtKB-KW"/>
</dbReference>
<name>A0ABC8J8G3_ERUVS</name>
<dbReference type="SUPFAM" id="SSF53784">
    <property type="entry name" value="Phosphofructokinase"/>
    <property type="match status" value="1"/>
</dbReference>
<dbReference type="PIRSF" id="PIRSF000534">
    <property type="entry name" value="PPi_PFK_TP0108"/>
    <property type="match status" value="1"/>
</dbReference>
<dbReference type="InterPro" id="IPR012004">
    <property type="entry name" value="PyroP-dep_PFK_TP0108"/>
</dbReference>
<feature type="domain" description="Phosphofructokinase" evidence="12">
    <location>
        <begin position="247"/>
        <end position="438"/>
    </location>
</feature>
<keyword evidence="5" id="KW-0547">Nucleotide-binding</keyword>
<evidence type="ECO:0000313" key="14">
    <source>
        <dbReference type="Proteomes" id="UP001642260"/>
    </source>
</evidence>
<evidence type="ECO:0000313" key="13">
    <source>
        <dbReference type="EMBL" id="CAH8317694.1"/>
    </source>
</evidence>
<dbReference type="InterPro" id="IPR035966">
    <property type="entry name" value="PKF_sf"/>
</dbReference>
<keyword evidence="8" id="KW-0460">Magnesium</keyword>
<dbReference type="AlphaFoldDB" id="A0ABC8J8G3"/>
<comment type="catalytic activity">
    <reaction evidence="10">
        <text>beta-D-fructose 6-phosphate + ATP = beta-D-fructose 1,6-bisphosphate + ADP + H(+)</text>
        <dbReference type="Rhea" id="RHEA:16109"/>
        <dbReference type="ChEBI" id="CHEBI:15378"/>
        <dbReference type="ChEBI" id="CHEBI:30616"/>
        <dbReference type="ChEBI" id="CHEBI:32966"/>
        <dbReference type="ChEBI" id="CHEBI:57634"/>
        <dbReference type="ChEBI" id="CHEBI:456216"/>
        <dbReference type="EC" id="2.7.1.11"/>
    </reaction>
</comment>
<keyword evidence="3" id="KW-0808">Transferase</keyword>
<dbReference type="Proteomes" id="UP001642260">
    <property type="component" value="Unassembled WGS sequence"/>
</dbReference>
<feature type="region of interest" description="Disordered" evidence="11">
    <location>
        <begin position="491"/>
        <end position="529"/>
    </location>
</feature>
<protein>
    <recommendedName>
        <fullName evidence="12">Phosphofructokinase domain-containing protein</fullName>
    </recommendedName>
</protein>
<keyword evidence="4" id="KW-0479">Metal-binding</keyword>